<dbReference type="SUPFAM" id="SSF54637">
    <property type="entry name" value="Thioesterase/thiol ester dehydrase-isomerase"/>
    <property type="match status" value="2"/>
</dbReference>
<gene>
    <name evidence="4" type="ordered locus">Rta_09160</name>
</gene>
<dbReference type="STRING" id="365046.Rta_09160"/>
<dbReference type="PATRIC" id="fig|365046.3.peg.937"/>
<evidence type="ECO:0000259" key="3">
    <source>
        <dbReference type="Pfam" id="PF20789"/>
    </source>
</evidence>
<evidence type="ECO:0000259" key="2">
    <source>
        <dbReference type="Pfam" id="PF13622"/>
    </source>
</evidence>
<evidence type="ECO:0000259" key="1">
    <source>
        <dbReference type="Pfam" id="PF12146"/>
    </source>
</evidence>
<dbReference type="HOGENOM" id="CLU_473162_0_0_4"/>
<dbReference type="InterPro" id="IPR049449">
    <property type="entry name" value="TesB_ACOT8-like_N"/>
</dbReference>
<dbReference type="EMBL" id="CP000245">
    <property type="protein sequence ID" value="AEG92001.1"/>
    <property type="molecule type" value="Genomic_DNA"/>
</dbReference>
<dbReference type="InterPro" id="IPR042171">
    <property type="entry name" value="Acyl-CoA_hotdog"/>
</dbReference>
<dbReference type="KEGG" id="rta:Rta_09160"/>
<organism evidence="4 5">
    <name type="scientific">Ramlibacter tataouinensis (strain ATCC BAA-407 / DSM 14655 / LMG 21543 / TTB310)</name>
    <dbReference type="NCBI Taxonomy" id="365046"/>
    <lineage>
        <taxon>Bacteria</taxon>
        <taxon>Pseudomonadati</taxon>
        <taxon>Pseudomonadota</taxon>
        <taxon>Betaproteobacteria</taxon>
        <taxon>Burkholderiales</taxon>
        <taxon>Comamonadaceae</taxon>
        <taxon>Ramlibacter</taxon>
    </lineage>
</organism>
<feature type="domain" description="Acyl-CoA thioesterase-like C-terminal" evidence="3">
    <location>
        <begin position="435"/>
        <end position="573"/>
    </location>
</feature>
<dbReference type="InterPro" id="IPR029058">
    <property type="entry name" value="AB_hydrolase_fold"/>
</dbReference>
<keyword evidence="5" id="KW-1185">Reference proteome</keyword>
<dbReference type="eggNOG" id="COG4757">
    <property type="taxonomic scope" value="Bacteria"/>
</dbReference>
<feature type="domain" description="Acyl-CoA thioesterase-like N-terminal HotDog" evidence="2">
    <location>
        <begin position="332"/>
        <end position="412"/>
    </location>
</feature>
<dbReference type="Gene3D" id="2.40.160.210">
    <property type="entry name" value="Acyl-CoA thioesterase, double hotdog domain"/>
    <property type="match status" value="1"/>
</dbReference>
<dbReference type="Proteomes" id="UP000008385">
    <property type="component" value="Chromosome"/>
</dbReference>
<dbReference type="eggNOG" id="COG1946">
    <property type="taxonomic scope" value="Bacteria"/>
</dbReference>
<dbReference type="InterPro" id="IPR029069">
    <property type="entry name" value="HotDog_dom_sf"/>
</dbReference>
<evidence type="ECO:0000313" key="4">
    <source>
        <dbReference type="EMBL" id="AEG92001.1"/>
    </source>
</evidence>
<accession>F5XZ13</accession>
<dbReference type="PANTHER" id="PTHR38110">
    <property type="entry name" value="CHROMOSOME 23, WHOLE GENOME SHOTGUN SEQUENCE"/>
    <property type="match status" value="1"/>
</dbReference>
<evidence type="ECO:0000313" key="5">
    <source>
        <dbReference type="Proteomes" id="UP000008385"/>
    </source>
</evidence>
<protein>
    <submittedName>
        <fullName evidence="4">Uncharacterized protein</fullName>
    </submittedName>
</protein>
<dbReference type="InterPro" id="IPR022742">
    <property type="entry name" value="Hydrolase_4"/>
</dbReference>
<dbReference type="SUPFAM" id="SSF53474">
    <property type="entry name" value="alpha/beta-Hydrolases"/>
    <property type="match status" value="1"/>
</dbReference>
<dbReference type="Pfam" id="PF13622">
    <property type="entry name" value="4HBT_3"/>
    <property type="match status" value="1"/>
</dbReference>
<dbReference type="PANTHER" id="PTHR38110:SF1">
    <property type="entry name" value="THIOESTERASE DOMAIN-CONTAINING PROTEIN"/>
    <property type="match status" value="1"/>
</dbReference>
<proteinExistence type="predicted"/>
<dbReference type="AlphaFoldDB" id="F5XZ13"/>
<reference evidence="4 5" key="2">
    <citation type="journal article" date="2011" name="PLoS ONE">
        <title>The Cyst-Dividing Bacterium Ramlibacter tataouinensis TTB310 Genome Reveals a Well-Stocked Toolbox for Adaptation to a Desert Environment.</title>
        <authorList>
            <person name="De Luca G."/>
            <person name="Barakat M."/>
            <person name="Ortet P."/>
            <person name="Fochesato S."/>
            <person name="Jourlin-Castelli C."/>
            <person name="Ansaldi M."/>
            <person name="Py B."/>
            <person name="Fichant G."/>
            <person name="Coutinho P.M."/>
            <person name="Voulhoux R."/>
            <person name="Bastien O."/>
            <person name="Marechal E."/>
            <person name="Henrissat B."/>
            <person name="Quentin Y."/>
            <person name="Noirot P."/>
            <person name="Filloux A."/>
            <person name="Mejean V."/>
            <person name="Dubow M.S."/>
            <person name="Barras F."/>
            <person name="Barbe V."/>
            <person name="Weissenbach J."/>
            <person name="Mihalcescu I."/>
            <person name="Vermeglio A."/>
            <person name="Achouak W."/>
            <person name="Heulin T."/>
        </authorList>
    </citation>
    <scope>NUCLEOTIDE SEQUENCE [LARGE SCALE GENOMIC DNA]</scope>
    <source>
        <strain evidence="5">ATCC BAA-407 / DSM 14655 / LMG 21543 / TTB310</strain>
    </source>
</reference>
<dbReference type="Pfam" id="PF12146">
    <property type="entry name" value="Hydrolase_4"/>
    <property type="match status" value="1"/>
</dbReference>
<name>F5XZ13_RAMTT</name>
<dbReference type="InterPro" id="IPR052389">
    <property type="entry name" value="Sec_Metab_Biosynth-Assoc"/>
</dbReference>
<dbReference type="InterPro" id="IPR049450">
    <property type="entry name" value="ACOT8-like_C"/>
</dbReference>
<sequence>MAYQPSQLTTADGTRLAVRTYEPTGAPRASIVIGGAMGVRQAFYEPFAVWLAGQGFRVTSFDYRGSGDSLPPGRSLRGFCADLSDWTRDYEAVIASAKAALPQAPLYLLGHSLGAQLPGLFEHPHQVDGLLSVAAGSGYWRDNAPRLRRMVPYFWWVLVPLATRLCGYFPGRRLRKVGDLPAGVVMQWRRWCLNPLYSLGAEGEPARRRYHQVRFPVLALSISDDELMTWRGTQTLVSLYANAPRQVERIEPAQVRALRIGHFGLFREQFAGSLWPKIVEDLQRLPGQDRGRPAAPAGAGRLRRVMAELHPFDAAVALQPQPDGSFAGATHPAWANMVGPFGGITAAQALSAVLRHPQRLGEPVAMTVNFAAAVADGPFTVLARPARTNRSTQHWTVEIQQQGQAVLTGTVFTALRRETWGDARETPMPEVPAPEALQPPPGRGRVEWIHRYELRFAEGGYPTAWDGRDSGASRTRLWMRDAPPRPLDFASLAALCDVFFPRIWLRRASFVPLGTVTLTIYFHADAALLAATGTGWLLGQARAQAFHNGYFDHSAQLWNQAGQLLATTQQVVYYKE</sequence>
<feature type="domain" description="Serine aminopeptidase S33" evidence="1">
    <location>
        <begin position="26"/>
        <end position="241"/>
    </location>
</feature>
<dbReference type="Gene3D" id="3.40.50.1820">
    <property type="entry name" value="alpha/beta hydrolase"/>
    <property type="match status" value="1"/>
</dbReference>
<reference evidence="5" key="1">
    <citation type="submission" date="2006-01" db="EMBL/GenBank/DDBJ databases">
        <title>Genome of the cyst-dividing bacterium Ramlibacter tataouinensis.</title>
        <authorList>
            <person name="Barakat M."/>
            <person name="Ortet P."/>
            <person name="De Luca G."/>
            <person name="Jourlin-Castelli C."/>
            <person name="Ansaldi M."/>
            <person name="Py B."/>
            <person name="Fichant G."/>
            <person name="Coutinho P."/>
            <person name="Voulhoux R."/>
            <person name="Bastien O."/>
            <person name="Roy S."/>
            <person name="Marechal E."/>
            <person name="Henrissat B."/>
            <person name="Quentin Y."/>
            <person name="Noirot P."/>
            <person name="Filloux A."/>
            <person name="Mejean V."/>
            <person name="DuBow M."/>
            <person name="Barras F."/>
            <person name="Heulin T."/>
        </authorList>
    </citation>
    <scope>NUCLEOTIDE SEQUENCE [LARGE SCALE GENOMIC DNA]</scope>
    <source>
        <strain evidence="5">ATCC BAA-407 / DSM 14655 / LMG 21543 / TTB310</strain>
    </source>
</reference>
<dbReference type="Pfam" id="PF20789">
    <property type="entry name" value="4HBT_3C"/>
    <property type="match status" value="1"/>
</dbReference>